<comment type="subcellular location">
    <subcellularLocation>
        <location evidence="1">Cell membrane</location>
        <topology evidence="1">Peripheral membrane protein</topology>
    </subcellularLocation>
    <subcellularLocation>
        <location evidence="2">Endoplasmic reticulum membrane</location>
        <topology evidence="2">Multi-pass membrane protein</topology>
    </subcellularLocation>
</comment>
<dbReference type="InterPro" id="IPR035892">
    <property type="entry name" value="C2_domain_sf"/>
</dbReference>
<dbReference type="FunFam" id="2.60.40.150:FF:000093">
    <property type="entry name" value="Extended synaptotagmin 3"/>
    <property type="match status" value="1"/>
</dbReference>
<evidence type="ECO:0000256" key="13">
    <source>
        <dbReference type="ARBA" id="ARBA00023121"/>
    </source>
</evidence>
<gene>
    <name evidence="19" type="ORF">KP79_PYT04121</name>
</gene>
<evidence type="ECO:0000256" key="9">
    <source>
        <dbReference type="ARBA" id="ARBA00022824"/>
    </source>
</evidence>
<reference evidence="19 20" key="1">
    <citation type="journal article" date="2017" name="Nat. Ecol. Evol.">
        <title>Scallop genome provides insights into evolution of bilaterian karyotype and development.</title>
        <authorList>
            <person name="Wang S."/>
            <person name="Zhang J."/>
            <person name="Jiao W."/>
            <person name="Li J."/>
            <person name="Xun X."/>
            <person name="Sun Y."/>
            <person name="Guo X."/>
            <person name="Huan P."/>
            <person name="Dong B."/>
            <person name="Zhang L."/>
            <person name="Hu X."/>
            <person name="Sun X."/>
            <person name="Wang J."/>
            <person name="Zhao C."/>
            <person name="Wang Y."/>
            <person name="Wang D."/>
            <person name="Huang X."/>
            <person name="Wang R."/>
            <person name="Lv J."/>
            <person name="Li Y."/>
            <person name="Zhang Z."/>
            <person name="Liu B."/>
            <person name="Lu W."/>
            <person name="Hui Y."/>
            <person name="Liang J."/>
            <person name="Zhou Z."/>
            <person name="Hou R."/>
            <person name="Li X."/>
            <person name="Liu Y."/>
            <person name="Li H."/>
            <person name="Ning X."/>
            <person name="Lin Y."/>
            <person name="Zhao L."/>
            <person name="Xing Q."/>
            <person name="Dou J."/>
            <person name="Li Y."/>
            <person name="Mao J."/>
            <person name="Guo H."/>
            <person name="Dou H."/>
            <person name="Li T."/>
            <person name="Mu C."/>
            <person name="Jiang W."/>
            <person name="Fu Q."/>
            <person name="Fu X."/>
            <person name="Miao Y."/>
            <person name="Liu J."/>
            <person name="Yu Q."/>
            <person name="Li R."/>
            <person name="Liao H."/>
            <person name="Li X."/>
            <person name="Kong Y."/>
            <person name="Jiang Z."/>
            <person name="Chourrout D."/>
            <person name="Li R."/>
            <person name="Bao Z."/>
        </authorList>
    </citation>
    <scope>NUCLEOTIDE SEQUENCE [LARGE SCALE GENOMIC DNA]</scope>
    <source>
        <strain evidence="19 20">PY_sf001</strain>
    </source>
</reference>
<feature type="domain" description="SMP-LTD" evidence="18">
    <location>
        <begin position="100"/>
        <end position="277"/>
    </location>
</feature>
<organism evidence="19 20">
    <name type="scientific">Mizuhopecten yessoensis</name>
    <name type="common">Japanese scallop</name>
    <name type="synonym">Patinopecten yessoensis</name>
    <dbReference type="NCBI Taxonomy" id="6573"/>
    <lineage>
        <taxon>Eukaryota</taxon>
        <taxon>Metazoa</taxon>
        <taxon>Spiralia</taxon>
        <taxon>Lophotrochozoa</taxon>
        <taxon>Mollusca</taxon>
        <taxon>Bivalvia</taxon>
        <taxon>Autobranchia</taxon>
        <taxon>Pteriomorphia</taxon>
        <taxon>Pectinida</taxon>
        <taxon>Pectinoidea</taxon>
        <taxon>Pectinidae</taxon>
        <taxon>Mizuhopecten</taxon>
    </lineage>
</organism>
<evidence type="ECO:0000256" key="4">
    <source>
        <dbReference type="ARBA" id="ARBA00022448"/>
    </source>
</evidence>
<dbReference type="PANTHER" id="PTHR45761:SF1">
    <property type="entry name" value="EXTENDED SYNAPTOTAGMIN-LIKE PROTEIN 2, ISOFORM C"/>
    <property type="match status" value="1"/>
</dbReference>
<dbReference type="PANTHER" id="PTHR45761">
    <property type="entry name" value="EXTENDED SYNAPTOTAGMIN-LIKE PROTEIN 2, ISOFORM C"/>
    <property type="match status" value="1"/>
</dbReference>
<dbReference type="EMBL" id="NEDP02001857">
    <property type="protein sequence ID" value="OWF52282.1"/>
    <property type="molecule type" value="Genomic_DNA"/>
</dbReference>
<keyword evidence="20" id="KW-1185">Reference proteome</keyword>
<dbReference type="GO" id="GO:0005544">
    <property type="term" value="F:calcium-dependent phospholipid binding"/>
    <property type="evidence" value="ECO:0007669"/>
    <property type="project" value="TreeGrafter"/>
</dbReference>
<evidence type="ECO:0000256" key="14">
    <source>
        <dbReference type="ARBA" id="ARBA00023136"/>
    </source>
</evidence>
<dbReference type="InterPro" id="IPR037752">
    <property type="entry name" value="C2C_KIAA1228"/>
</dbReference>
<dbReference type="SUPFAM" id="SSF49562">
    <property type="entry name" value="C2 domain (Calcium/lipid-binding domain, CaLB)"/>
    <property type="match status" value="3"/>
</dbReference>
<evidence type="ECO:0000256" key="2">
    <source>
        <dbReference type="ARBA" id="ARBA00004477"/>
    </source>
</evidence>
<keyword evidence="5" id="KW-1003">Cell membrane</keyword>
<evidence type="ECO:0000256" key="3">
    <source>
        <dbReference type="ARBA" id="ARBA00005867"/>
    </source>
</evidence>
<keyword evidence="14 16" id="KW-0472">Membrane</keyword>
<comment type="caution">
    <text evidence="19">The sequence shown here is derived from an EMBL/GenBank/DDBJ whole genome shotgun (WGS) entry which is preliminary data.</text>
</comment>
<dbReference type="SMART" id="SM00239">
    <property type="entry name" value="C2"/>
    <property type="match status" value="3"/>
</dbReference>
<dbReference type="InterPro" id="IPR037749">
    <property type="entry name" value="Ext_Synaptotagmin_C2B"/>
</dbReference>
<evidence type="ECO:0000256" key="5">
    <source>
        <dbReference type="ARBA" id="ARBA00022475"/>
    </source>
</evidence>
<dbReference type="GO" id="GO:0031210">
    <property type="term" value="F:phosphatidylcholine binding"/>
    <property type="evidence" value="ECO:0007669"/>
    <property type="project" value="TreeGrafter"/>
</dbReference>
<feature type="transmembrane region" description="Helical" evidence="16">
    <location>
        <begin position="209"/>
        <end position="229"/>
    </location>
</feature>
<keyword evidence="11 16" id="KW-1133">Transmembrane helix</keyword>
<feature type="domain" description="C2" evidence="17">
    <location>
        <begin position="417"/>
        <end position="548"/>
    </location>
</feature>
<dbReference type="CDD" id="cd21670">
    <property type="entry name" value="SMP_ESyt"/>
    <property type="match status" value="1"/>
</dbReference>
<dbReference type="GO" id="GO:0005789">
    <property type="term" value="C:endoplasmic reticulum membrane"/>
    <property type="evidence" value="ECO:0007669"/>
    <property type="project" value="UniProtKB-SubCell"/>
</dbReference>
<keyword evidence="6 16" id="KW-0812">Transmembrane</keyword>
<dbReference type="InterPro" id="IPR051634">
    <property type="entry name" value="Extended_Synaptotagmin"/>
</dbReference>
<keyword evidence="13" id="KW-0446">Lipid-binding</keyword>
<evidence type="ECO:0000256" key="12">
    <source>
        <dbReference type="ARBA" id="ARBA00023055"/>
    </source>
</evidence>
<sequence length="810" mass="90244">MPDDKKTAAAKKKAADETQLLPVILRYFKLAGVALTVYGFGYTQFSPSWILIGLVAYVWKEKYTQRRQQQIKTQQLIAKDEASTILARVEDLPSWVHFPDVERAEWFNKILDQIWPFIGDYVKKLLMDSIQEKIQQSHSTVGSFRFTQIDLGDIPPRIGGVKVYTENVRRDEIYLDLDIIYSSDSFIEVKVKGITAGIKDLQLRGTLRVIFKPLIGQIPLFGGMSFFFINTPDIDFNLTGLANSLDLPGLSDMLDTIIAEQISNIMVLPNRIVVPMVQDINLMLLRYPQPDGVLRIHVLGAKDLIRADIGFAKKGKSDPYAVIKVGAKKFKTKVINNTINPEWNAVFETIIDIKDGQYVDIELKDEDPGSKDDDLGCVNIALASVAKDGMTDSWLPLEDVKQGLIHIKLVWNYLSKDPSILDHHLEKNTDGTELSSSLLMVNLDSARELPRGKKQMAEPSSYCIVSVGQMKEESAVKLNTDSPIWEENYRYLVHDPNIQVIDIQVMDKKTGKPLGDMNLPLKSVLRAPDMTLDQYFSLKNSGPSSQVHMRLALRALTTEKSKESTEPEQIITPSKATKDGTSVDGATAAAAPAASTQAAAPKDQKAAPAKATTPTAAKDTGKQIVAETVSSVQSIPPAKTGTPQQKTDTELRHRKATSPTPAAPNPKGAHDHGRMNLTIRYSVQRSQLVVVIHKCVHLIACDDDHLADPYVKMYLLPDKSAKHKTKTVKDSLNPVFDETFEFEVKQDEVKQKTLDITVRNDTSMFSGNKKTMGTLEISLANLDLTKFTTEWFDVRPEDFEGKPYSLCSDV</sequence>
<evidence type="ECO:0000256" key="1">
    <source>
        <dbReference type="ARBA" id="ARBA00004202"/>
    </source>
</evidence>
<evidence type="ECO:0000259" key="18">
    <source>
        <dbReference type="PROSITE" id="PS51847"/>
    </source>
</evidence>
<evidence type="ECO:0000256" key="15">
    <source>
        <dbReference type="SAM" id="MobiDB-lite"/>
    </source>
</evidence>
<keyword evidence="7" id="KW-0479">Metal-binding</keyword>
<dbReference type="GO" id="GO:0005509">
    <property type="term" value="F:calcium ion binding"/>
    <property type="evidence" value="ECO:0007669"/>
    <property type="project" value="TreeGrafter"/>
</dbReference>
<feature type="domain" description="C2" evidence="17">
    <location>
        <begin position="671"/>
        <end position="792"/>
    </location>
</feature>
<keyword evidence="9" id="KW-0256">Endoplasmic reticulum</keyword>
<dbReference type="CDD" id="cd08391">
    <property type="entry name" value="C2A_C2C_Synaptotagmin_like"/>
    <property type="match status" value="1"/>
</dbReference>
<feature type="region of interest" description="Disordered" evidence="15">
    <location>
        <begin position="558"/>
        <end position="672"/>
    </location>
</feature>
<protein>
    <submittedName>
        <fullName evidence="19">Extended synaptotagmin-2</fullName>
    </submittedName>
</protein>
<feature type="compositionally biased region" description="Low complexity" evidence="15">
    <location>
        <begin position="586"/>
        <end position="618"/>
    </location>
</feature>
<dbReference type="Pfam" id="PF00168">
    <property type="entry name" value="C2"/>
    <property type="match status" value="3"/>
</dbReference>
<name>A0A210QUB9_MIZYE</name>
<dbReference type="InterPro" id="IPR039010">
    <property type="entry name" value="Synaptotagmin_SMP"/>
</dbReference>
<feature type="domain" description="C2" evidence="17">
    <location>
        <begin position="274"/>
        <end position="395"/>
    </location>
</feature>
<dbReference type="OrthoDB" id="1029639at2759"/>
<keyword evidence="10" id="KW-0106">Calcium</keyword>
<dbReference type="InterPro" id="IPR000008">
    <property type="entry name" value="C2_dom"/>
</dbReference>
<evidence type="ECO:0000259" key="17">
    <source>
        <dbReference type="PROSITE" id="PS50004"/>
    </source>
</evidence>
<dbReference type="InterPro" id="IPR037733">
    <property type="entry name" value="Ext_Synaptotagmin_C2A"/>
</dbReference>
<dbReference type="AlphaFoldDB" id="A0A210QUB9"/>
<evidence type="ECO:0000256" key="16">
    <source>
        <dbReference type="SAM" id="Phobius"/>
    </source>
</evidence>
<dbReference type="CDD" id="cd04050">
    <property type="entry name" value="C2B_Synaptotagmin-like"/>
    <property type="match status" value="1"/>
</dbReference>
<dbReference type="GO" id="GO:0008429">
    <property type="term" value="F:phosphatidylethanolamine binding"/>
    <property type="evidence" value="ECO:0007669"/>
    <property type="project" value="TreeGrafter"/>
</dbReference>
<dbReference type="GO" id="GO:0005886">
    <property type="term" value="C:plasma membrane"/>
    <property type="evidence" value="ECO:0007669"/>
    <property type="project" value="UniProtKB-SubCell"/>
</dbReference>
<feature type="transmembrane region" description="Helical" evidence="16">
    <location>
        <begin position="35"/>
        <end position="59"/>
    </location>
</feature>
<evidence type="ECO:0000256" key="10">
    <source>
        <dbReference type="ARBA" id="ARBA00022837"/>
    </source>
</evidence>
<evidence type="ECO:0000313" key="19">
    <source>
        <dbReference type="EMBL" id="OWF52282.1"/>
    </source>
</evidence>
<dbReference type="FunFam" id="2.60.40.150:FF:000025">
    <property type="entry name" value="Extended synaptotagmin 2"/>
    <property type="match status" value="1"/>
</dbReference>
<accession>A0A210QUB9</accession>
<evidence type="ECO:0000256" key="7">
    <source>
        <dbReference type="ARBA" id="ARBA00022723"/>
    </source>
</evidence>
<evidence type="ECO:0000313" key="20">
    <source>
        <dbReference type="Proteomes" id="UP000242188"/>
    </source>
</evidence>
<dbReference type="Pfam" id="PF17047">
    <property type="entry name" value="SMP_LBD"/>
    <property type="match status" value="1"/>
</dbReference>
<dbReference type="InterPro" id="IPR031468">
    <property type="entry name" value="SMP_LBD"/>
</dbReference>
<evidence type="ECO:0000256" key="8">
    <source>
        <dbReference type="ARBA" id="ARBA00022737"/>
    </source>
</evidence>
<evidence type="ECO:0000256" key="6">
    <source>
        <dbReference type="ARBA" id="ARBA00022692"/>
    </source>
</evidence>
<dbReference type="FunFam" id="2.60.40.150:FF:000106">
    <property type="entry name" value="extended synaptotagmin-1 isoform X1"/>
    <property type="match status" value="1"/>
</dbReference>
<dbReference type="GO" id="GO:0061817">
    <property type="term" value="P:endoplasmic reticulum-plasma membrane tethering"/>
    <property type="evidence" value="ECO:0007669"/>
    <property type="project" value="InterPro"/>
</dbReference>
<dbReference type="Gene3D" id="2.60.40.150">
    <property type="entry name" value="C2 domain"/>
    <property type="match status" value="3"/>
</dbReference>
<dbReference type="GO" id="GO:0035091">
    <property type="term" value="F:phosphatidylinositol binding"/>
    <property type="evidence" value="ECO:0007669"/>
    <property type="project" value="TreeGrafter"/>
</dbReference>
<evidence type="ECO:0000256" key="11">
    <source>
        <dbReference type="ARBA" id="ARBA00022989"/>
    </source>
</evidence>
<keyword evidence="8" id="KW-0677">Repeat</keyword>
<dbReference type="PROSITE" id="PS50004">
    <property type="entry name" value="C2"/>
    <property type="match status" value="3"/>
</dbReference>
<proteinExistence type="inferred from homology"/>
<dbReference type="STRING" id="6573.A0A210QUB9"/>
<keyword evidence="12" id="KW-0445">Lipid transport</keyword>
<dbReference type="PROSITE" id="PS51847">
    <property type="entry name" value="SMP"/>
    <property type="match status" value="1"/>
</dbReference>
<dbReference type="GO" id="GO:0006869">
    <property type="term" value="P:lipid transport"/>
    <property type="evidence" value="ECO:0007669"/>
    <property type="project" value="UniProtKB-KW"/>
</dbReference>
<comment type="similarity">
    <text evidence="3">Belongs to the extended synaptotagmin family.</text>
</comment>
<dbReference type="Proteomes" id="UP000242188">
    <property type="component" value="Unassembled WGS sequence"/>
</dbReference>
<dbReference type="CDD" id="cd04030">
    <property type="entry name" value="C2C_KIAA1228"/>
    <property type="match status" value="1"/>
</dbReference>
<keyword evidence="4" id="KW-0813">Transport</keyword>